<comment type="similarity">
    <text evidence="1">Belongs to the NmrA-type oxidoreductase family. Isoflavone reductase subfamily.</text>
</comment>
<evidence type="ECO:0000259" key="4">
    <source>
        <dbReference type="Pfam" id="PF13460"/>
    </source>
</evidence>
<dbReference type="OrthoDB" id="419598at2759"/>
<gene>
    <name evidence="5" type="ORF">FALBO_9023</name>
</gene>
<evidence type="ECO:0000313" key="6">
    <source>
        <dbReference type="Proteomes" id="UP000554235"/>
    </source>
</evidence>
<dbReference type="SUPFAM" id="SSF51735">
    <property type="entry name" value="NAD(P)-binding Rossmann-fold domains"/>
    <property type="match status" value="1"/>
</dbReference>
<dbReference type="GO" id="GO:0016491">
    <property type="term" value="F:oxidoreductase activity"/>
    <property type="evidence" value="ECO:0007669"/>
    <property type="project" value="UniProtKB-KW"/>
</dbReference>
<accession>A0A8H4P6C8</accession>
<dbReference type="AlphaFoldDB" id="A0A8H4P6C8"/>
<dbReference type="InterPro" id="IPR016040">
    <property type="entry name" value="NAD(P)-bd_dom"/>
</dbReference>
<evidence type="ECO:0000256" key="1">
    <source>
        <dbReference type="ARBA" id="ARBA00005725"/>
    </source>
</evidence>
<evidence type="ECO:0000313" key="5">
    <source>
        <dbReference type="EMBL" id="KAF4464144.1"/>
    </source>
</evidence>
<dbReference type="Pfam" id="PF13460">
    <property type="entry name" value="NAD_binding_10"/>
    <property type="match status" value="1"/>
</dbReference>
<evidence type="ECO:0000256" key="2">
    <source>
        <dbReference type="ARBA" id="ARBA00022857"/>
    </source>
</evidence>
<feature type="domain" description="NAD(P)-binding" evidence="4">
    <location>
        <begin position="25"/>
        <end position="115"/>
    </location>
</feature>
<comment type="caution">
    <text evidence="5">The sequence shown here is derived from an EMBL/GenBank/DDBJ whole genome shotgun (WGS) entry which is preliminary data.</text>
</comment>
<sequence length="339" mass="37077">MTVTGYAKDQPADFSNRVKSVAIVGAGGRQGAHMTEQLLATGKHTVTALTRTDSTAKFPSNVEVVRVDYESEESISSALHGQQFLIITLANGVDTEIHHRIVRAARKAGVPHIVPNVFAANMVVNNQGSVDDFFPAASLRELVTEIERVGVSSWTVLVGSVWFDYSFPGGPNFLGFDIVNRQVTLVDQGTAKINTTTWAQYGRAAAALASLKQLPQDEGDKSPTIAQFKNQPLYLSSFFVSQQDIFSAVKRVTGTKDEDWNVKHETAAQRMAEGKAAAAAGDFTGLIRTYYSFLLSEEGQKLNFQDKLHNELLGLPKEDFDQIVKTCVVKAENGYNPFQ</sequence>
<dbReference type="Proteomes" id="UP000554235">
    <property type="component" value="Unassembled WGS sequence"/>
</dbReference>
<reference evidence="5 6" key="1">
    <citation type="submission" date="2020-01" db="EMBL/GenBank/DDBJ databases">
        <title>Identification and distribution of gene clusters putatively required for synthesis of sphingolipid metabolism inhibitors in phylogenetically diverse species of the filamentous fungus Fusarium.</title>
        <authorList>
            <person name="Kim H.-S."/>
            <person name="Busman M."/>
            <person name="Brown D.W."/>
            <person name="Divon H."/>
            <person name="Uhlig S."/>
            <person name="Proctor R.H."/>
        </authorList>
    </citation>
    <scope>NUCLEOTIDE SEQUENCE [LARGE SCALE GENOMIC DNA]</scope>
    <source>
        <strain evidence="5 6">NRRL 20459</strain>
    </source>
</reference>
<organism evidence="5 6">
    <name type="scientific">Fusarium albosuccineum</name>
    <dbReference type="NCBI Taxonomy" id="1237068"/>
    <lineage>
        <taxon>Eukaryota</taxon>
        <taxon>Fungi</taxon>
        <taxon>Dikarya</taxon>
        <taxon>Ascomycota</taxon>
        <taxon>Pezizomycotina</taxon>
        <taxon>Sordariomycetes</taxon>
        <taxon>Hypocreomycetidae</taxon>
        <taxon>Hypocreales</taxon>
        <taxon>Nectriaceae</taxon>
        <taxon>Fusarium</taxon>
        <taxon>Fusarium decemcellulare species complex</taxon>
    </lineage>
</organism>
<evidence type="ECO:0000256" key="3">
    <source>
        <dbReference type="ARBA" id="ARBA00023002"/>
    </source>
</evidence>
<proteinExistence type="inferred from homology"/>
<dbReference type="EMBL" id="JAADYS010001236">
    <property type="protein sequence ID" value="KAF4464144.1"/>
    <property type="molecule type" value="Genomic_DNA"/>
</dbReference>
<dbReference type="PANTHER" id="PTHR47706">
    <property type="entry name" value="NMRA-LIKE FAMILY PROTEIN"/>
    <property type="match status" value="1"/>
</dbReference>
<dbReference type="Gene3D" id="3.40.50.720">
    <property type="entry name" value="NAD(P)-binding Rossmann-like Domain"/>
    <property type="match status" value="1"/>
</dbReference>
<protein>
    <submittedName>
        <fullName evidence="5">Oxidoreductaselike</fullName>
    </submittedName>
</protein>
<dbReference type="InterPro" id="IPR051609">
    <property type="entry name" value="NmrA/Isoflavone_reductase-like"/>
</dbReference>
<keyword evidence="2" id="KW-0521">NADP</keyword>
<keyword evidence="3" id="KW-0560">Oxidoreductase</keyword>
<dbReference type="InterPro" id="IPR036291">
    <property type="entry name" value="NAD(P)-bd_dom_sf"/>
</dbReference>
<keyword evidence="6" id="KW-1185">Reference proteome</keyword>
<dbReference type="PANTHER" id="PTHR47706:SF7">
    <property type="entry name" value="CIPA-LIKE, PUTATIVE (AFU_ORTHOLOGUE AFUA_1G01630)-RELATED"/>
    <property type="match status" value="1"/>
</dbReference>
<name>A0A8H4P6C8_9HYPO</name>